<evidence type="ECO:0000256" key="2">
    <source>
        <dbReference type="ARBA" id="ARBA00017228"/>
    </source>
</evidence>
<evidence type="ECO:0000256" key="6">
    <source>
        <dbReference type="ARBA" id="ARBA00023004"/>
    </source>
</evidence>
<dbReference type="SUPFAM" id="SSF102114">
    <property type="entry name" value="Radical SAM enzymes"/>
    <property type="match status" value="1"/>
</dbReference>
<dbReference type="PANTHER" id="PTHR13932">
    <property type="entry name" value="COPROPORPHYRINIGEN III OXIDASE"/>
    <property type="match status" value="1"/>
</dbReference>
<name>A0A0X8JHQ7_ACTRD</name>
<dbReference type="KEGG" id="ard:AXF14_11925"/>
<keyword evidence="4 9" id="KW-0949">S-adenosyl-L-methionine</keyword>
<dbReference type="EMBL" id="CP014228">
    <property type="protein sequence ID" value="AMD88603.1"/>
    <property type="molecule type" value="Genomic_DNA"/>
</dbReference>
<dbReference type="PANTHER" id="PTHR13932:SF5">
    <property type="entry name" value="RADICAL S-ADENOSYL METHIONINE DOMAIN-CONTAINING PROTEIN 1, MITOCHONDRIAL"/>
    <property type="match status" value="1"/>
</dbReference>
<dbReference type="InterPro" id="IPR034505">
    <property type="entry name" value="Coproporphyrinogen-III_oxidase"/>
</dbReference>
<dbReference type="GO" id="GO:0006779">
    <property type="term" value="P:porphyrin-containing compound biosynthetic process"/>
    <property type="evidence" value="ECO:0007669"/>
    <property type="project" value="InterPro"/>
</dbReference>
<keyword evidence="8 9" id="KW-0143">Chaperone</keyword>
<comment type="similarity">
    <text evidence="1">Belongs to the anaerobic coproporphyrinogen-III oxidase family. HemW subfamily.</text>
</comment>
<keyword evidence="9" id="KW-0004">4Fe-4S</keyword>
<sequence>MGELPAEVGAPAPDGRLRPFSVYLHVPYCRVRCGYCDFNTYTNLTMGDGASASDYVSTLAGELRLARARMEEAGLPIRPAETVFVGGGTPTMLPPEDLSRMIGLVRETFGLVDGAEVTTEANPETVDERGLATLAEGGFTRVSFGMQSAVPHVLRTLDRTHRPERVPQVVEWARRAGLSQSVDLIYGTPGESMEDWARSLDAAIEIGPDHVSAYALVIEEGTKMWTQVRHGELPMPEDDDEATKYEMADAALAAVGYEWYEISNWARPGFECRHNEAYWRDWDWWGAGPGAHSHLGDVRTWNTKHPVAWAAQIGQGRLAVAGHEVIDAESRELERVMLGIRLREGMKLASFPRVGEDDGEPGRTPRHLVPVVAQLVADGLLDGAAAAAGRAVLTLRGRLMADTVTRALARIVD</sequence>
<dbReference type="Pfam" id="PF04055">
    <property type="entry name" value="Radical_SAM"/>
    <property type="match status" value="1"/>
</dbReference>
<dbReference type="SFLD" id="SFLDF00562">
    <property type="entry name" value="HemN-like__clustered_with_heat"/>
    <property type="match status" value="1"/>
</dbReference>
<comment type="function">
    <text evidence="9">Probably acts as a heme chaperone, transferring heme to an unknown acceptor. Binds one molecule of heme per monomer, possibly covalently. Binds 1 [4Fe-4S] cluster. The cluster is coordinated with 3 cysteines and an exchangeable S-adenosyl-L-methionine.</text>
</comment>
<keyword evidence="6 9" id="KW-0408">Iron</keyword>
<dbReference type="AlphaFoldDB" id="A0A0X8JHQ7"/>
<dbReference type="GO" id="GO:0005737">
    <property type="term" value="C:cytoplasm"/>
    <property type="evidence" value="ECO:0007669"/>
    <property type="project" value="UniProtKB-SubCell"/>
</dbReference>
<dbReference type="CDD" id="cd01335">
    <property type="entry name" value="Radical_SAM"/>
    <property type="match status" value="1"/>
</dbReference>
<dbReference type="InterPro" id="IPR007197">
    <property type="entry name" value="rSAM"/>
</dbReference>
<evidence type="ECO:0000256" key="5">
    <source>
        <dbReference type="ARBA" id="ARBA00022723"/>
    </source>
</evidence>
<dbReference type="GO" id="GO:0004109">
    <property type="term" value="F:coproporphyrinogen oxidase activity"/>
    <property type="evidence" value="ECO:0007669"/>
    <property type="project" value="InterPro"/>
</dbReference>
<feature type="domain" description="Radical SAM core" evidence="10">
    <location>
        <begin position="14"/>
        <end position="258"/>
    </location>
</feature>
<dbReference type="PROSITE" id="PS51918">
    <property type="entry name" value="RADICAL_SAM"/>
    <property type="match status" value="1"/>
</dbReference>
<keyword evidence="5 9" id="KW-0479">Metal-binding</keyword>
<keyword evidence="7 9" id="KW-0411">Iron-sulfur</keyword>
<evidence type="ECO:0000256" key="7">
    <source>
        <dbReference type="ARBA" id="ARBA00023014"/>
    </source>
</evidence>
<comment type="subcellular location">
    <subcellularLocation>
        <location evidence="9">Cytoplasm</location>
    </subcellularLocation>
</comment>
<evidence type="ECO:0000256" key="3">
    <source>
        <dbReference type="ARBA" id="ARBA00022617"/>
    </source>
</evidence>
<evidence type="ECO:0000256" key="8">
    <source>
        <dbReference type="ARBA" id="ARBA00023186"/>
    </source>
</evidence>
<dbReference type="Gene3D" id="3.20.20.70">
    <property type="entry name" value="Aldolase class I"/>
    <property type="match status" value="1"/>
</dbReference>
<dbReference type="STRING" id="111015.AXF14_11925"/>
<proteinExistence type="inferred from homology"/>
<dbReference type="Proteomes" id="UP000065220">
    <property type="component" value="Chromosome"/>
</dbReference>
<evidence type="ECO:0000256" key="4">
    <source>
        <dbReference type="ARBA" id="ARBA00022691"/>
    </source>
</evidence>
<dbReference type="SMART" id="SM00729">
    <property type="entry name" value="Elp3"/>
    <property type="match status" value="1"/>
</dbReference>
<evidence type="ECO:0000259" key="10">
    <source>
        <dbReference type="PROSITE" id="PS51918"/>
    </source>
</evidence>
<accession>A0A0X8JHQ7</accession>
<organism evidence="11 12">
    <name type="scientific">Actinomyces radicidentis</name>
    <dbReference type="NCBI Taxonomy" id="111015"/>
    <lineage>
        <taxon>Bacteria</taxon>
        <taxon>Bacillati</taxon>
        <taxon>Actinomycetota</taxon>
        <taxon>Actinomycetes</taxon>
        <taxon>Actinomycetales</taxon>
        <taxon>Actinomycetaceae</taxon>
        <taxon>Actinomyces</taxon>
    </lineage>
</organism>
<dbReference type="GO" id="GO:0046872">
    <property type="term" value="F:metal ion binding"/>
    <property type="evidence" value="ECO:0007669"/>
    <property type="project" value="UniProtKB-UniRule"/>
</dbReference>
<protein>
    <recommendedName>
        <fullName evidence="2 9">Heme chaperone HemW</fullName>
    </recommendedName>
</protein>
<dbReference type="OrthoDB" id="9808022at2"/>
<keyword evidence="3 9" id="KW-0349">Heme</keyword>
<evidence type="ECO:0000256" key="9">
    <source>
        <dbReference type="RuleBase" id="RU364116"/>
    </source>
</evidence>
<dbReference type="InterPro" id="IPR004559">
    <property type="entry name" value="HemW-like"/>
</dbReference>
<dbReference type="SFLD" id="SFLDG01065">
    <property type="entry name" value="anaerobic_coproporphyrinogen-I"/>
    <property type="match status" value="1"/>
</dbReference>
<evidence type="ECO:0000313" key="12">
    <source>
        <dbReference type="Proteomes" id="UP000065220"/>
    </source>
</evidence>
<evidence type="ECO:0000313" key="11">
    <source>
        <dbReference type="EMBL" id="AMD88603.1"/>
    </source>
</evidence>
<dbReference type="SFLD" id="SFLDS00029">
    <property type="entry name" value="Radical_SAM"/>
    <property type="match status" value="1"/>
</dbReference>
<dbReference type="GO" id="GO:0051539">
    <property type="term" value="F:4 iron, 4 sulfur cluster binding"/>
    <property type="evidence" value="ECO:0007669"/>
    <property type="project" value="UniProtKB-UniRule"/>
</dbReference>
<reference evidence="12" key="1">
    <citation type="submission" date="2016-02" db="EMBL/GenBank/DDBJ databases">
        <authorList>
            <person name="Holder M.E."/>
            <person name="Ajami N.J."/>
            <person name="Petrosino J.F."/>
        </authorList>
    </citation>
    <scope>NUCLEOTIDE SEQUENCE [LARGE SCALE GENOMIC DNA]</scope>
    <source>
        <strain evidence="12">CCUG 36733</strain>
    </source>
</reference>
<dbReference type="InterPro" id="IPR013785">
    <property type="entry name" value="Aldolase_TIM"/>
</dbReference>
<keyword evidence="9" id="KW-0963">Cytoplasm</keyword>
<gene>
    <name evidence="11" type="ORF">AXF14_11925</name>
</gene>
<dbReference type="RefSeq" id="WP_067944413.1">
    <property type="nucleotide sequence ID" value="NZ_CAUSVG010000111.1"/>
</dbReference>
<keyword evidence="12" id="KW-1185">Reference proteome</keyword>
<dbReference type="InterPro" id="IPR058240">
    <property type="entry name" value="rSAM_sf"/>
</dbReference>
<dbReference type="NCBIfam" id="TIGR00539">
    <property type="entry name" value="hemN_rel"/>
    <property type="match status" value="1"/>
</dbReference>
<evidence type="ECO:0000256" key="1">
    <source>
        <dbReference type="ARBA" id="ARBA00006100"/>
    </source>
</evidence>
<dbReference type="InterPro" id="IPR006638">
    <property type="entry name" value="Elp3/MiaA/NifB-like_rSAM"/>
</dbReference>